<evidence type="ECO:0000256" key="3">
    <source>
        <dbReference type="ARBA" id="ARBA00022679"/>
    </source>
</evidence>
<dbReference type="EMBL" id="QXXQ01000014">
    <property type="protein sequence ID" value="RID90372.1"/>
    <property type="molecule type" value="Genomic_DNA"/>
</dbReference>
<keyword evidence="2" id="KW-0328">Glycosyltransferase</keyword>
<evidence type="ECO:0000256" key="1">
    <source>
        <dbReference type="ARBA" id="ARBA00006739"/>
    </source>
</evidence>
<evidence type="ECO:0000259" key="4">
    <source>
        <dbReference type="Pfam" id="PF00535"/>
    </source>
</evidence>
<sequence>MSQTSGPPAPFRTADRLLTLQTALHDDAAAPAFVERAVLLHRLGHDGPALADARHAHRLDPSDPQAMVLCCSLGARQGGNLHDIAVALLDSPFASAAERRQALAALDPARLPLMRRLDLPLGLRLTLVQRRGDSLELSGTGPEDRISPLGQAGAQRLVALECHIPRPVRGTRRVILHGAGPDLPVDVAAPAPPPVPLAPEGRPRARLWIIMPLKDGGAVLRRCLQSVLDSLRRLRGARLVLVDDGSEQAETRQLLEECARQPGVSVTHTPGTLGFTGAVNHGLRQIGPGPVLLLNSDTWLPRQTLPRLLAHLRDPTVGTVTPLSNNAGSVCLPGPGRAAPMPDPAICERLAAAAFRRNAGLAVDLPSGNGFAMLIAEPCLRAIAPLSGLYDSGYYEEVDFCLRASLRGWRHVAAADCFVGHAGSVTYGARKHLLATANHRRLVQRFPEYPALYKAFAALDPLAGPRNRLLAALARDWAPETGRDTPPHPGAARVVLPLPPEGPLVLPLRGALPEALRAQRFRRLRLVPEPALRACGLTLSPGHDLRAEHDAAAGLLLIRSGAEATALAGFACAGATAADCADFETALLDILAGRAETGGDHAVPV</sequence>
<dbReference type="InterPro" id="IPR001173">
    <property type="entry name" value="Glyco_trans_2-like"/>
</dbReference>
<protein>
    <submittedName>
        <fullName evidence="5">Glycosyltransferase</fullName>
    </submittedName>
</protein>
<comment type="similarity">
    <text evidence="1">Belongs to the glycosyltransferase 2 family.</text>
</comment>
<dbReference type="InterPro" id="IPR029044">
    <property type="entry name" value="Nucleotide-diphossugar_trans"/>
</dbReference>
<feature type="domain" description="Glycosyltransferase 2-like" evidence="4">
    <location>
        <begin position="209"/>
        <end position="317"/>
    </location>
</feature>
<organism evidence="5 6">
    <name type="scientific">Gemmobacter lutimaris</name>
    <dbReference type="NCBI Taxonomy" id="2306023"/>
    <lineage>
        <taxon>Bacteria</taxon>
        <taxon>Pseudomonadati</taxon>
        <taxon>Pseudomonadota</taxon>
        <taxon>Alphaproteobacteria</taxon>
        <taxon>Rhodobacterales</taxon>
        <taxon>Paracoccaceae</taxon>
        <taxon>Gemmobacter</taxon>
    </lineage>
</organism>
<keyword evidence="6" id="KW-1185">Reference proteome</keyword>
<reference evidence="5 6" key="1">
    <citation type="submission" date="2018-09" db="EMBL/GenBank/DDBJ databases">
        <title>Gemmobacter lutimaris sp. nov., a marine bacterium isolated from tidal flat.</title>
        <authorList>
            <person name="Lee D.W."/>
            <person name="Yoo Y."/>
            <person name="Kim J.-J."/>
            <person name="Kim B.S."/>
        </authorList>
    </citation>
    <scope>NUCLEOTIDE SEQUENCE [LARGE SCALE GENOMIC DNA]</scope>
    <source>
        <strain evidence="5 6">YJ-T1-11</strain>
    </source>
</reference>
<evidence type="ECO:0000256" key="2">
    <source>
        <dbReference type="ARBA" id="ARBA00022676"/>
    </source>
</evidence>
<dbReference type="Proteomes" id="UP000266649">
    <property type="component" value="Unassembled WGS sequence"/>
</dbReference>
<gene>
    <name evidence="5" type="ORF">D2N39_18585</name>
</gene>
<comment type="caution">
    <text evidence="5">The sequence shown here is derived from an EMBL/GenBank/DDBJ whole genome shotgun (WGS) entry which is preliminary data.</text>
</comment>
<dbReference type="SUPFAM" id="SSF53448">
    <property type="entry name" value="Nucleotide-diphospho-sugar transferases"/>
    <property type="match status" value="1"/>
</dbReference>
<dbReference type="PANTHER" id="PTHR43179:SF12">
    <property type="entry name" value="GALACTOFURANOSYLTRANSFERASE GLFT2"/>
    <property type="match status" value="1"/>
</dbReference>
<accession>A0A398BJ05</accession>
<evidence type="ECO:0000313" key="5">
    <source>
        <dbReference type="EMBL" id="RID90372.1"/>
    </source>
</evidence>
<evidence type="ECO:0000313" key="6">
    <source>
        <dbReference type="Proteomes" id="UP000266649"/>
    </source>
</evidence>
<dbReference type="GO" id="GO:0016757">
    <property type="term" value="F:glycosyltransferase activity"/>
    <property type="evidence" value="ECO:0007669"/>
    <property type="project" value="UniProtKB-KW"/>
</dbReference>
<proteinExistence type="inferred from homology"/>
<dbReference type="PANTHER" id="PTHR43179">
    <property type="entry name" value="RHAMNOSYLTRANSFERASE WBBL"/>
    <property type="match status" value="1"/>
</dbReference>
<dbReference type="Pfam" id="PF00535">
    <property type="entry name" value="Glycos_transf_2"/>
    <property type="match status" value="1"/>
</dbReference>
<name>A0A398BJ05_9RHOB</name>
<dbReference type="RefSeq" id="WP_119136281.1">
    <property type="nucleotide sequence ID" value="NZ_QXXQ01000014.1"/>
</dbReference>
<dbReference type="Gene3D" id="3.90.550.10">
    <property type="entry name" value="Spore Coat Polysaccharide Biosynthesis Protein SpsA, Chain A"/>
    <property type="match status" value="1"/>
</dbReference>
<dbReference type="OrthoDB" id="9771846at2"/>
<dbReference type="AlphaFoldDB" id="A0A398BJ05"/>
<keyword evidence="3 5" id="KW-0808">Transferase</keyword>